<gene>
    <name evidence="2" type="ORF">G1T37_21640</name>
</gene>
<dbReference type="GO" id="GO:0006281">
    <property type="term" value="P:DNA repair"/>
    <property type="evidence" value="ECO:0007669"/>
    <property type="project" value="TreeGrafter"/>
</dbReference>
<dbReference type="InterPro" id="IPR050155">
    <property type="entry name" value="HAD-like_hydrolase_sf"/>
</dbReference>
<evidence type="ECO:0000313" key="2">
    <source>
        <dbReference type="EMBL" id="HAD4427294.1"/>
    </source>
</evidence>
<evidence type="ECO:0000256" key="1">
    <source>
        <dbReference type="ARBA" id="ARBA00022723"/>
    </source>
</evidence>
<accession>A0A714W2Y0</accession>
<dbReference type="AlphaFoldDB" id="A0A714W2Y0"/>
<reference evidence="2" key="1">
    <citation type="journal article" date="2018" name="Genome Biol.">
        <title>SKESA: strategic k-mer extension for scrupulous assemblies.</title>
        <authorList>
            <person name="Souvorov A."/>
            <person name="Agarwala R."/>
            <person name="Lipman D.J."/>
        </authorList>
    </citation>
    <scope>NUCLEOTIDE SEQUENCE</scope>
    <source>
        <strain evidence="2">CT18</strain>
    </source>
</reference>
<dbReference type="CDD" id="cd01427">
    <property type="entry name" value="HAD_like"/>
    <property type="match status" value="1"/>
</dbReference>
<dbReference type="InterPro" id="IPR023214">
    <property type="entry name" value="HAD_sf"/>
</dbReference>
<protein>
    <submittedName>
        <fullName evidence="2">HAD family hydrolase</fullName>
    </submittedName>
</protein>
<proteinExistence type="predicted"/>
<dbReference type="GO" id="GO:0046872">
    <property type="term" value="F:metal ion binding"/>
    <property type="evidence" value="ECO:0007669"/>
    <property type="project" value="UniProtKB-KW"/>
</dbReference>
<dbReference type="GO" id="GO:0008967">
    <property type="term" value="F:phosphoglycolate phosphatase activity"/>
    <property type="evidence" value="ECO:0007669"/>
    <property type="project" value="TreeGrafter"/>
</dbReference>
<dbReference type="InterPro" id="IPR036412">
    <property type="entry name" value="HAD-like_sf"/>
</dbReference>
<keyword evidence="2" id="KW-0378">Hydrolase</keyword>
<dbReference type="SUPFAM" id="SSF56784">
    <property type="entry name" value="HAD-like"/>
    <property type="match status" value="1"/>
</dbReference>
<dbReference type="SFLD" id="SFLDS00003">
    <property type="entry name" value="Haloacid_Dehalogenase"/>
    <property type="match status" value="1"/>
</dbReference>
<keyword evidence="1" id="KW-0479">Metal-binding</keyword>
<organism evidence="2">
    <name type="scientific">Salmonella enterica subsp. enterica serovar Typhi str. CT18</name>
    <dbReference type="NCBI Taxonomy" id="220341"/>
    <lineage>
        <taxon>Bacteria</taxon>
        <taxon>Pseudomonadati</taxon>
        <taxon>Pseudomonadota</taxon>
        <taxon>Gammaproteobacteria</taxon>
        <taxon>Enterobacterales</taxon>
        <taxon>Enterobacteriaceae</taxon>
        <taxon>Salmonella</taxon>
    </lineage>
</organism>
<comment type="caution">
    <text evidence="2">The sequence shown here is derived from an EMBL/GenBank/DDBJ whole genome shotgun (WGS) entry which is preliminary data.</text>
</comment>
<reference evidence="2" key="2">
    <citation type="submission" date="2019-01" db="EMBL/GenBank/DDBJ databases">
        <authorList>
            <consortium name="NCBI Pathogen Detection Project"/>
        </authorList>
    </citation>
    <scope>NUCLEOTIDE SEQUENCE</scope>
    <source>
        <strain evidence="2">CT18</strain>
    </source>
</reference>
<dbReference type="Gene3D" id="1.10.150.520">
    <property type="match status" value="1"/>
</dbReference>
<dbReference type="PANTHER" id="PTHR43434:SF22">
    <property type="entry name" value="PHOSPHOGLYCOLATE PHOSPHATASE"/>
    <property type="match status" value="1"/>
</dbReference>
<dbReference type="EMBL" id="DAAOZC010000028">
    <property type="protein sequence ID" value="HAD4427294.1"/>
    <property type="molecule type" value="Genomic_DNA"/>
</dbReference>
<dbReference type="PANTHER" id="PTHR43434">
    <property type="entry name" value="PHOSPHOGLYCOLATE PHOSPHATASE"/>
    <property type="match status" value="1"/>
</dbReference>
<dbReference type="Gene3D" id="3.40.50.1000">
    <property type="entry name" value="HAD superfamily/HAD-like"/>
    <property type="match status" value="2"/>
</dbReference>
<dbReference type="SFLD" id="SFLDG01129">
    <property type="entry name" value="C1.5:_HAD__Beta-PGM__Phosphata"/>
    <property type="match status" value="1"/>
</dbReference>
<dbReference type="Pfam" id="PF00702">
    <property type="entry name" value="Hydrolase"/>
    <property type="match status" value="1"/>
</dbReference>
<name>A0A714W2Y0_SALTI</name>
<sequence length="290" mass="33521">MKNVLITDVDNTLFDWFNVWYNSFNAMIKTASKISGIPLSVLKPEIKEIHQKYGTAEYSFVLQELPSLLKKYGNKESILRELDEAIHAYRSERKRCLQLYPTVMDTLSILKNIGVKIIAYTESKEYYTNYRLSKLDLDGVIDVVFSPEDHSLPEGIMKQESYQLKKTLNCHTPKGEIKPNPKILLDIIKFAKANPEQCVYIGDSEMKDIAMAQSAHVSSVFAKYGTTHFSNNLEGYDLLRDVTHWTDADVEYERKIKEENKEIHSQNIALHFSDILNMFTFCAFEEKHDN</sequence>